<sequence length="83" mass="8890">MGSFEKDGISQINKLPLAICLQEGLFVFYKTANPPFKKRGGALFKGFVYVAGLPGKRLEGRTACVESAEFAAMADEAIGCGEQ</sequence>
<evidence type="ECO:0000313" key="2">
    <source>
        <dbReference type="Proteomes" id="UP000391919"/>
    </source>
</evidence>
<gene>
    <name evidence="1" type="ORF">BpJC7_08050</name>
</gene>
<organism evidence="1 2">
    <name type="scientific">Weizmannia acidilactici</name>
    <dbReference type="NCBI Taxonomy" id="2607726"/>
    <lineage>
        <taxon>Bacteria</taxon>
        <taxon>Bacillati</taxon>
        <taxon>Bacillota</taxon>
        <taxon>Bacilli</taxon>
        <taxon>Bacillales</taxon>
        <taxon>Bacillaceae</taxon>
        <taxon>Heyndrickxia</taxon>
    </lineage>
</organism>
<dbReference type="EMBL" id="BKZQ01000007">
    <property type="protein sequence ID" value="GER69502.1"/>
    <property type="molecule type" value="Genomic_DNA"/>
</dbReference>
<protein>
    <submittedName>
        <fullName evidence="1">Uncharacterized protein</fullName>
    </submittedName>
</protein>
<evidence type="ECO:0000313" key="1">
    <source>
        <dbReference type="EMBL" id="GER69502.1"/>
    </source>
</evidence>
<dbReference type="AlphaFoldDB" id="A0A5J4J3D1"/>
<name>A0A5J4J3D1_9BACI</name>
<dbReference type="RefSeq" id="WP_151680104.1">
    <property type="nucleotide sequence ID" value="NZ_BKZQ01000007.1"/>
</dbReference>
<keyword evidence="2" id="KW-1185">Reference proteome</keyword>
<comment type="caution">
    <text evidence="1">The sequence shown here is derived from an EMBL/GenBank/DDBJ whole genome shotgun (WGS) entry which is preliminary data.</text>
</comment>
<proteinExistence type="predicted"/>
<dbReference type="Proteomes" id="UP000391919">
    <property type="component" value="Unassembled WGS sequence"/>
</dbReference>
<reference evidence="1 2" key="1">
    <citation type="submission" date="2019-09" db="EMBL/GenBank/DDBJ databases">
        <title>Draft genome sequence of Bacillus sp. JC-7.</title>
        <authorList>
            <person name="Tanaka N."/>
            <person name="Shiwa Y."/>
            <person name="Fujita N."/>
            <person name="Tanasupawat S."/>
        </authorList>
    </citation>
    <scope>NUCLEOTIDE SEQUENCE [LARGE SCALE GENOMIC DNA]</scope>
    <source>
        <strain evidence="1 2">JC-7</strain>
    </source>
</reference>
<accession>A0A5J4J3D1</accession>